<sequence length="312" mass="34985">MMVHHTLYKVLVVEVGLVLVTLNATYVEYVTSGAWDGVGFYISAKRETIQQTLDAYHDSVSNGCCGEGPRLFIPRKSVFPELQMSDHHPVSVDFGYLESHDFDDYLKINREPSISISGPEVAVSIPYLAADSNGPPVYTLALAHLYEQSRGDIPKTNFLYPYIPVDEIQITDIGAVVRNGSEELGVSFIRHNHPCKAPPSTVSEKFDEFLYEEFHLGLPEPDFSFCDRHSFRSDFCTNLQRVKCAIHGYAPHVCQMYKTDNASSCEASVKIINITPFFRDFILLGNDSVNIIATESYASYKSLVGLKYPCQK</sequence>
<comment type="caution">
    <text evidence="1">The sequence shown here is derived from an EMBL/GenBank/DDBJ whole genome shotgun (WGS) entry which is preliminary data.</text>
</comment>
<organism evidence="1 2">
    <name type="scientific">Holothuria leucospilota</name>
    <name type="common">Black long sea cucumber</name>
    <name type="synonym">Mertensiothuria leucospilota</name>
    <dbReference type="NCBI Taxonomy" id="206669"/>
    <lineage>
        <taxon>Eukaryota</taxon>
        <taxon>Metazoa</taxon>
        <taxon>Echinodermata</taxon>
        <taxon>Eleutherozoa</taxon>
        <taxon>Echinozoa</taxon>
        <taxon>Holothuroidea</taxon>
        <taxon>Aspidochirotacea</taxon>
        <taxon>Aspidochirotida</taxon>
        <taxon>Holothuriidae</taxon>
        <taxon>Holothuria</taxon>
    </lineage>
</organism>
<evidence type="ECO:0000313" key="2">
    <source>
        <dbReference type="Proteomes" id="UP001152320"/>
    </source>
</evidence>
<accession>A0A9Q0YG95</accession>
<keyword evidence="2" id="KW-1185">Reference proteome</keyword>
<protein>
    <submittedName>
        <fullName evidence="1">Uncharacterized protein</fullName>
    </submittedName>
</protein>
<name>A0A9Q0YG95_HOLLE</name>
<evidence type="ECO:0000313" key="1">
    <source>
        <dbReference type="EMBL" id="KAJ8021444.1"/>
    </source>
</evidence>
<gene>
    <name evidence="1" type="ORF">HOLleu_38647</name>
</gene>
<dbReference type="EMBL" id="JAIZAY010000021">
    <property type="protein sequence ID" value="KAJ8021444.1"/>
    <property type="molecule type" value="Genomic_DNA"/>
</dbReference>
<reference evidence="1" key="1">
    <citation type="submission" date="2021-10" db="EMBL/GenBank/DDBJ databases">
        <title>Tropical sea cucumber genome reveals ecological adaptation and Cuvierian tubules defense mechanism.</title>
        <authorList>
            <person name="Chen T."/>
        </authorList>
    </citation>
    <scope>NUCLEOTIDE SEQUENCE</scope>
    <source>
        <strain evidence="1">Nanhai2018</strain>
        <tissue evidence="1">Muscle</tissue>
    </source>
</reference>
<dbReference type="AlphaFoldDB" id="A0A9Q0YG95"/>
<dbReference type="Proteomes" id="UP001152320">
    <property type="component" value="Chromosome 21"/>
</dbReference>
<proteinExistence type="predicted"/>